<feature type="region of interest" description="Disordered" evidence="1">
    <location>
        <begin position="123"/>
        <end position="145"/>
    </location>
</feature>
<sequence>MADRHSTLELVEHDGRSTLELVRHDETARAPERDNDATAFELDASYLAPEALPGTAPQLHYRNSLPEVNSRIEKTTEQPTGRDAPKSLVRLIRIIVVLLVVAATAIGVGVGIWHTRRNRSSTISPPVAIPSVSNSPTPRAPTNISTAPTILNDTSLAAVILANGDRHLYFQDNTGTIRYAVRTASTSQWDTKPYLNISSSAKNNTPLAVTAIKPQGTEVIQLFYVSQSHHLNCSSVYSGQFNWINDDSLSNYSTASNTRSLSVTSIPQGLNSTAPVNGTADIALLFYVNTNGNVSALLNIARNDSISVDEDETVSSWRTEWIDISNLQSNMSNPYESSPVVPGSVPPFTSIEGMSVNFTVETIFAVGPALRSSPNTGYTAFYDAMYEPLQKSGREELLSAYPSQNDSDYNSIDQSDIAIINPNIGDGAFLIGINGTRPISLTPGPSPNTPGNEFPFGRLASVITPDNSITYLYHQINGTAFAEEQWDPSVPDWGSPTYITVLPS</sequence>
<gene>
    <name evidence="3" type="ORF">ALECFALPRED_010873</name>
</gene>
<dbReference type="OrthoDB" id="5429992at2759"/>
<dbReference type="AlphaFoldDB" id="A0A8H3IFM3"/>
<accession>A0A8H3IFM3</accession>
<evidence type="ECO:0000256" key="2">
    <source>
        <dbReference type="SAM" id="Phobius"/>
    </source>
</evidence>
<name>A0A8H3IFM3_9LECA</name>
<dbReference type="SUPFAM" id="SSF89372">
    <property type="entry name" value="Fucose-specific lectin"/>
    <property type="match status" value="1"/>
</dbReference>
<evidence type="ECO:0000313" key="3">
    <source>
        <dbReference type="EMBL" id="CAF9916808.1"/>
    </source>
</evidence>
<keyword evidence="4" id="KW-1185">Reference proteome</keyword>
<reference evidence="3" key="1">
    <citation type="submission" date="2021-03" db="EMBL/GenBank/DDBJ databases">
        <authorList>
            <person name="Tagirdzhanova G."/>
        </authorList>
    </citation>
    <scope>NUCLEOTIDE SEQUENCE</scope>
</reference>
<keyword evidence="2" id="KW-0812">Transmembrane</keyword>
<evidence type="ECO:0000313" key="4">
    <source>
        <dbReference type="Proteomes" id="UP000664203"/>
    </source>
</evidence>
<dbReference type="Proteomes" id="UP000664203">
    <property type="component" value="Unassembled WGS sequence"/>
</dbReference>
<proteinExistence type="predicted"/>
<evidence type="ECO:0008006" key="5">
    <source>
        <dbReference type="Google" id="ProtNLM"/>
    </source>
</evidence>
<feature type="compositionally biased region" description="Polar residues" evidence="1">
    <location>
        <begin position="131"/>
        <end position="145"/>
    </location>
</feature>
<dbReference type="Gene3D" id="2.120.10.70">
    <property type="entry name" value="Fucose-specific lectin"/>
    <property type="match status" value="1"/>
</dbReference>
<organism evidence="3 4">
    <name type="scientific">Alectoria fallacina</name>
    <dbReference type="NCBI Taxonomy" id="1903189"/>
    <lineage>
        <taxon>Eukaryota</taxon>
        <taxon>Fungi</taxon>
        <taxon>Dikarya</taxon>
        <taxon>Ascomycota</taxon>
        <taxon>Pezizomycotina</taxon>
        <taxon>Lecanoromycetes</taxon>
        <taxon>OSLEUM clade</taxon>
        <taxon>Lecanoromycetidae</taxon>
        <taxon>Lecanorales</taxon>
        <taxon>Lecanorineae</taxon>
        <taxon>Parmeliaceae</taxon>
        <taxon>Alectoria</taxon>
    </lineage>
</organism>
<keyword evidence="2" id="KW-0472">Membrane</keyword>
<protein>
    <recommendedName>
        <fullName evidence="5">Fucose-specific lectin</fullName>
    </recommendedName>
</protein>
<dbReference type="EMBL" id="CAJPDR010000093">
    <property type="protein sequence ID" value="CAF9916808.1"/>
    <property type="molecule type" value="Genomic_DNA"/>
</dbReference>
<feature type="transmembrane region" description="Helical" evidence="2">
    <location>
        <begin position="91"/>
        <end position="113"/>
    </location>
</feature>
<comment type="caution">
    <text evidence="3">The sequence shown here is derived from an EMBL/GenBank/DDBJ whole genome shotgun (WGS) entry which is preliminary data.</text>
</comment>
<keyword evidence="2" id="KW-1133">Transmembrane helix</keyword>
<evidence type="ECO:0000256" key="1">
    <source>
        <dbReference type="SAM" id="MobiDB-lite"/>
    </source>
</evidence>